<reference evidence="1 2" key="1">
    <citation type="submission" date="2012-02" db="EMBL/GenBank/DDBJ databases">
        <title>Whole genome shotgun sequence of Escherichia hermannii NBRC 105704.</title>
        <authorList>
            <person name="Yoshida I."/>
            <person name="Hosoyama A."/>
            <person name="Tsuchikane K."/>
            <person name="Katsumata H."/>
            <person name="Yamazaki S."/>
            <person name="Fujita N."/>
        </authorList>
    </citation>
    <scope>NUCLEOTIDE SEQUENCE [LARGE SCALE GENOMIC DNA]</scope>
    <source>
        <strain evidence="1 2">NBRC 105704</strain>
    </source>
</reference>
<keyword evidence="2" id="KW-1185">Reference proteome</keyword>
<comment type="caution">
    <text evidence="1">The sequence shown here is derived from an EMBL/GenBank/DDBJ whole genome shotgun (WGS) entry which is preliminary data.</text>
</comment>
<proteinExistence type="predicted"/>
<dbReference type="Proteomes" id="UP000010297">
    <property type="component" value="Unassembled WGS sequence"/>
</dbReference>
<gene>
    <name evidence="1" type="ORF">EH105704_16_00020</name>
</gene>
<evidence type="ECO:0000313" key="2">
    <source>
        <dbReference type="Proteomes" id="UP000010297"/>
    </source>
</evidence>
<evidence type="ECO:0008006" key="3">
    <source>
        <dbReference type="Google" id="ProtNLM"/>
    </source>
</evidence>
<accession>H5V664</accession>
<evidence type="ECO:0000313" key="1">
    <source>
        <dbReference type="EMBL" id="GAB53472.1"/>
    </source>
</evidence>
<dbReference type="Gene3D" id="3.30.530.20">
    <property type="match status" value="1"/>
</dbReference>
<dbReference type="eggNOG" id="COG3832">
    <property type="taxonomic scope" value="Bacteria"/>
</dbReference>
<dbReference type="SUPFAM" id="SSF55961">
    <property type="entry name" value="Bet v1-like"/>
    <property type="match status" value="1"/>
</dbReference>
<dbReference type="EMBL" id="BAFF01000016">
    <property type="protein sequence ID" value="GAB53472.1"/>
    <property type="molecule type" value="Genomic_DNA"/>
</dbReference>
<dbReference type="AlphaFoldDB" id="H5V664"/>
<dbReference type="InterPro" id="IPR019587">
    <property type="entry name" value="Polyketide_cyclase/dehydratase"/>
</dbReference>
<dbReference type="InterPro" id="IPR023393">
    <property type="entry name" value="START-like_dom_sf"/>
</dbReference>
<protein>
    <recommendedName>
        <fullName evidence="3">Polyketide cyclase/dehydrase</fullName>
    </recommendedName>
</protein>
<name>H5V664_ATLHE</name>
<organism evidence="1 2">
    <name type="scientific">Atlantibacter hermannii NBRC 105704</name>
    <dbReference type="NCBI Taxonomy" id="1115512"/>
    <lineage>
        <taxon>Bacteria</taxon>
        <taxon>Pseudomonadati</taxon>
        <taxon>Pseudomonadota</taxon>
        <taxon>Gammaproteobacteria</taxon>
        <taxon>Enterobacterales</taxon>
        <taxon>Enterobacteriaceae</taxon>
        <taxon>Atlantibacter</taxon>
    </lineage>
</organism>
<sequence length="147" mass="16567">MGRLMNNENVWRKTYTRTVNSNPQAIWQAFVDTANWKDWNPGVKSIDIEGPFTTGTAFTMELPEGEVVRSRLSEVAQEKYFIDETWVDDTRVTVEHRIEVTATGQCTLIYAITTQGPQAQAFGEGISADFPEVMAGLEKYLVEKGVK</sequence>
<dbReference type="Pfam" id="PF10604">
    <property type="entry name" value="Polyketide_cyc2"/>
    <property type="match status" value="1"/>
</dbReference>